<comment type="pathway">
    <text evidence="1 4">Carotenoid biosynthesis.</text>
</comment>
<evidence type="ECO:0000256" key="3">
    <source>
        <dbReference type="ARBA" id="ARBA00023002"/>
    </source>
</evidence>
<dbReference type="InterPro" id="IPR014105">
    <property type="entry name" value="Carotenoid/retinoid_OxRdtase"/>
</dbReference>
<proteinExistence type="inferred from homology"/>
<evidence type="ECO:0000256" key="2">
    <source>
        <dbReference type="ARBA" id="ARBA00022746"/>
    </source>
</evidence>
<evidence type="ECO:0000313" key="7">
    <source>
        <dbReference type="Proteomes" id="UP000011863"/>
    </source>
</evidence>
<dbReference type="SUPFAM" id="SSF51905">
    <property type="entry name" value="FAD/NAD(P)-binding domain"/>
    <property type="match status" value="1"/>
</dbReference>
<protein>
    <submittedName>
        <fullName evidence="6">Phytoene dehydrogenase</fullName>
        <ecNumber evidence="6">1.14.99.-</ecNumber>
    </submittedName>
</protein>
<dbReference type="Gene3D" id="3.50.50.60">
    <property type="entry name" value="FAD/NAD(P)-binding domain"/>
    <property type="match status" value="2"/>
</dbReference>
<evidence type="ECO:0000259" key="5">
    <source>
        <dbReference type="Pfam" id="PF01593"/>
    </source>
</evidence>
<dbReference type="GO" id="GO:0016491">
    <property type="term" value="F:oxidoreductase activity"/>
    <property type="evidence" value="ECO:0007669"/>
    <property type="project" value="UniProtKB-KW"/>
</dbReference>
<dbReference type="PRINTS" id="PR00419">
    <property type="entry name" value="ADXRDTASE"/>
</dbReference>
<dbReference type="AlphaFoldDB" id="A0A6C7EGE7"/>
<dbReference type="GO" id="GO:0016117">
    <property type="term" value="P:carotenoid biosynthetic process"/>
    <property type="evidence" value="ECO:0007669"/>
    <property type="project" value="UniProtKB-KW"/>
</dbReference>
<dbReference type="PANTHER" id="PTHR43734:SF1">
    <property type="entry name" value="PHYTOENE DESATURASE"/>
    <property type="match status" value="1"/>
</dbReference>
<accession>A0A6C7EGE7</accession>
<dbReference type="PANTHER" id="PTHR43734">
    <property type="entry name" value="PHYTOENE DESATURASE"/>
    <property type="match status" value="1"/>
</dbReference>
<gene>
    <name evidence="6" type="primary">crtI</name>
    <name evidence="6" type="ORF">YM304_37410</name>
</gene>
<keyword evidence="7" id="KW-1185">Reference proteome</keyword>
<keyword evidence="2 4" id="KW-0125">Carotenoid biosynthesis</keyword>
<dbReference type="Proteomes" id="UP000011863">
    <property type="component" value="Chromosome"/>
</dbReference>
<dbReference type="KEGG" id="aym:YM304_37410"/>
<evidence type="ECO:0000313" key="6">
    <source>
        <dbReference type="EMBL" id="BAN04055.1"/>
    </source>
</evidence>
<dbReference type="InterPro" id="IPR036188">
    <property type="entry name" value="FAD/NAD-bd_sf"/>
</dbReference>
<dbReference type="Pfam" id="PF01593">
    <property type="entry name" value="Amino_oxidase"/>
    <property type="match status" value="1"/>
</dbReference>
<keyword evidence="3 4" id="KW-0560">Oxidoreductase</keyword>
<dbReference type="EMBL" id="AP012057">
    <property type="protein sequence ID" value="BAN04055.1"/>
    <property type="molecule type" value="Genomic_DNA"/>
</dbReference>
<feature type="domain" description="Amine oxidase" evidence="5">
    <location>
        <begin position="20"/>
        <end position="496"/>
    </location>
</feature>
<evidence type="ECO:0000256" key="1">
    <source>
        <dbReference type="ARBA" id="ARBA00004829"/>
    </source>
</evidence>
<dbReference type="EC" id="1.14.99.-" evidence="6"/>
<dbReference type="InterPro" id="IPR002937">
    <property type="entry name" value="Amino_oxidase"/>
</dbReference>
<evidence type="ECO:0000256" key="4">
    <source>
        <dbReference type="RuleBase" id="RU362075"/>
    </source>
</evidence>
<reference evidence="6 7" key="1">
    <citation type="journal article" date="2013" name="Int. J. Syst. Evol. Microbiol.">
        <title>Ilumatobacter nonamiense sp. nov. and Ilumatobacter coccineum sp. nov., isolated from seashore sand.</title>
        <authorList>
            <person name="Matsumoto A."/>
            <person name="Kasai H."/>
            <person name="Matsuo Y."/>
            <person name="Shizuri Y."/>
            <person name="Ichikawa N."/>
            <person name="Fujita N."/>
            <person name="Omura S."/>
            <person name="Takahashi Y."/>
        </authorList>
    </citation>
    <scope>NUCLEOTIDE SEQUENCE [LARGE SCALE GENOMIC DNA]</scope>
    <source>
        <strain evidence="7">NBRC 103263 / KCTC 29153 / YM16-304</strain>
    </source>
</reference>
<organism evidence="6 7">
    <name type="scientific">Ilumatobacter coccineus (strain NBRC 103263 / KCTC 29153 / YM16-304)</name>
    <dbReference type="NCBI Taxonomy" id="1313172"/>
    <lineage>
        <taxon>Bacteria</taxon>
        <taxon>Bacillati</taxon>
        <taxon>Actinomycetota</taxon>
        <taxon>Acidimicrobiia</taxon>
        <taxon>Acidimicrobiales</taxon>
        <taxon>Ilumatobacteraceae</taxon>
        <taxon>Ilumatobacter</taxon>
    </lineage>
</organism>
<sequence>MPHSRLRGGAMKVVVIGAGLGGLSAAAHLSKGGHEVTIVEREAIPGGRAGMIRSHGFSLDNGPTVLTMPDLLEEAFVAAGANMADHITLEPVDPMYRACYADGSTLFVRHGRDAMTEEIRQFANAKEAEAFGRFSDWLEELYTAEMRSFIDANFDSPLDLAKPWRDGVSLLKLGGFGKLGKKVASFFDDERLQRIFSFQSMYAGLAPYEALALYAVITYMDSIQGVFVPKGGMHQMAAGLAAAVEQAGVDIRYSTPVTKIARFANGSVRGVYIGDGTDAELLDAEAVVCNPDLPVAYRELLDDVKIPRVARNGKYSPSCLLWVAGVKGLPPADAAHHNIHFGEDWDGSFKALIEDGVRMPDPSILVTLHSLDDRSLAPDGCTSLYVLEPTPNLSGTIDWSREREQITDSLKAKVASLGYPTDVVVEQVYDPQDWEAMGMEQGTPFALAHTFFQTGPFRPNNVNRKVPGLVFTGSSTLPGVGVPMVLVSGKLAAQRVDEYGNR</sequence>
<name>A0A6C7EGE7_ILUCY</name>
<comment type="similarity">
    <text evidence="4">Belongs to the carotenoid/retinoid oxidoreductase family.</text>
</comment>
<dbReference type="NCBIfam" id="TIGR02734">
    <property type="entry name" value="crtI_fam"/>
    <property type="match status" value="1"/>
</dbReference>